<evidence type="ECO:0000313" key="9">
    <source>
        <dbReference type="Proteomes" id="UP000321617"/>
    </source>
</evidence>
<dbReference type="RefSeq" id="WP_147135370.1">
    <property type="nucleotide sequence ID" value="NZ_BAABIJ010000001.1"/>
</dbReference>
<evidence type="ECO:0000313" key="8">
    <source>
        <dbReference type="EMBL" id="TWJ15903.1"/>
    </source>
</evidence>
<organism evidence="8 9">
    <name type="scientific">Stackebrandtia albiflava</name>
    <dbReference type="NCBI Taxonomy" id="406432"/>
    <lineage>
        <taxon>Bacteria</taxon>
        <taxon>Bacillati</taxon>
        <taxon>Actinomycetota</taxon>
        <taxon>Actinomycetes</taxon>
        <taxon>Glycomycetales</taxon>
        <taxon>Glycomycetaceae</taxon>
        <taxon>Stackebrandtia</taxon>
    </lineage>
</organism>
<protein>
    <submittedName>
        <fullName evidence="8">RNA polymerase sigma-70 factor (ECF subfamily)</fullName>
    </submittedName>
</protein>
<dbReference type="SUPFAM" id="SSF88946">
    <property type="entry name" value="Sigma2 domain of RNA polymerase sigma factors"/>
    <property type="match status" value="1"/>
</dbReference>
<evidence type="ECO:0000256" key="1">
    <source>
        <dbReference type="ARBA" id="ARBA00010641"/>
    </source>
</evidence>
<keyword evidence="5" id="KW-0804">Transcription</keyword>
<dbReference type="InterPro" id="IPR013324">
    <property type="entry name" value="RNA_pol_sigma_r3/r4-like"/>
</dbReference>
<evidence type="ECO:0000259" key="6">
    <source>
        <dbReference type="Pfam" id="PF04542"/>
    </source>
</evidence>
<keyword evidence="3" id="KW-0805">Transcription regulation</keyword>
<dbReference type="EMBL" id="VLLL01000005">
    <property type="protein sequence ID" value="TWJ15903.1"/>
    <property type="molecule type" value="Genomic_DNA"/>
</dbReference>
<reference evidence="8 9" key="1">
    <citation type="journal article" date="2013" name="Stand. Genomic Sci.">
        <title>Genomic Encyclopedia of Type Strains, Phase I: The one thousand microbial genomes (KMG-I) project.</title>
        <authorList>
            <person name="Kyrpides N.C."/>
            <person name="Woyke T."/>
            <person name="Eisen J.A."/>
            <person name="Garrity G."/>
            <person name="Lilburn T.G."/>
            <person name="Beck B.J."/>
            <person name="Whitman W.B."/>
            <person name="Hugenholtz P."/>
            <person name="Klenk H.P."/>
        </authorList>
    </citation>
    <scope>NUCLEOTIDE SEQUENCE [LARGE SCALE GENOMIC DNA]</scope>
    <source>
        <strain evidence="8 9">DSM 45044</strain>
    </source>
</reference>
<evidence type="ECO:0000256" key="5">
    <source>
        <dbReference type="ARBA" id="ARBA00023163"/>
    </source>
</evidence>
<evidence type="ECO:0000259" key="7">
    <source>
        <dbReference type="Pfam" id="PF08281"/>
    </source>
</evidence>
<dbReference type="Gene3D" id="1.10.10.10">
    <property type="entry name" value="Winged helix-like DNA-binding domain superfamily/Winged helix DNA-binding domain"/>
    <property type="match status" value="1"/>
</dbReference>
<dbReference type="NCBIfam" id="TIGR02937">
    <property type="entry name" value="sigma70-ECF"/>
    <property type="match status" value="1"/>
</dbReference>
<proteinExistence type="inferred from homology"/>
<comment type="similarity">
    <text evidence="1">Belongs to the sigma-70 factor family. ECF subfamily.</text>
</comment>
<sequence length="291" mass="31189">MPGTTPTDPIVGAFEAHRARLTAVARRVLGSRADAEDVVQEAWLRLSRQDAGEIDNLGGWLTTVVGRISLDVLRSRRTRPVVTLDDAPVESASTVVDALAPEESVTLDESVNLALMTVLDSLRPEERLVFVLHDVFTVPYRQIGPILGKSTDATKMLASRARGKVREARRPVSTRRRDRAVVGAFLDAAREGRFTRLVELLNPQVEFTVHTVQGRFVTRGAEQVASRARLAGGAARAHAVTVDGRPGVLAWGADGAPSSLLTFTVSGDHITAITAITDPVALADMGLPGPV</sequence>
<dbReference type="Proteomes" id="UP000321617">
    <property type="component" value="Unassembled WGS sequence"/>
</dbReference>
<dbReference type="Gene3D" id="1.10.1740.10">
    <property type="match status" value="1"/>
</dbReference>
<gene>
    <name evidence="8" type="ORF">LX16_1622</name>
</gene>
<dbReference type="InterPro" id="IPR014284">
    <property type="entry name" value="RNA_pol_sigma-70_dom"/>
</dbReference>
<feature type="domain" description="RNA polymerase sigma factor 70 region 4 type 2" evidence="7">
    <location>
        <begin position="114"/>
        <end position="164"/>
    </location>
</feature>
<dbReference type="GO" id="GO:0006352">
    <property type="term" value="P:DNA-templated transcription initiation"/>
    <property type="evidence" value="ECO:0007669"/>
    <property type="project" value="InterPro"/>
</dbReference>
<dbReference type="SUPFAM" id="SSF88659">
    <property type="entry name" value="Sigma3 and sigma4 domains of RNA polymerase sigma factors"/>
    <property type="match status" value="1"/>
</dbReference>
<dbReference type="Pfam" id="PF08281">
    <property type="entry name" value="Sigma70_r4_2"/>
    <property type="match status" value="1"/>
</dbReference>
<evidence type="ECO:0000256" key="2">
    <source>
        <dbReference type="ARBA" id="ARBA00011344"/>
    </source>
</evidence>
<dbReference type="InterPro" id="IPR032710">
    <property type="entry name" value="NTF2-like_dom_sf"/>
</dbReference>
<dbReference type="InterPro" id="IPR013249">
    <property type="entry name" value="RNA_pol_sigma70_r4_t2"/>
</dbReference>
<dbReference type="InterPro" id="IPR013325">
    <property type="entry name" value="RNA_pol_sigma_r2"/>
</dbReference>
<dbReference type="GO" id="GO:0016987">
    <property type="term" value="F:sigma factor activity"/>
    <property type="evidence" value="ECO:0007669"/>
    <property type="project" value="UniProtKB-KW"/>
</dbReference>
<keyword evidence="9" id="KW-1185">Reference proteome</keyword>
<name>A0A562VDE3_9ACTN</name>
<comment type="subunit">
    <text evidence="2">Interacts transiently with the RNA polymerase catalytic core formed by RpoA, RpoB, RpoC and RpoZ (2 alpha, 1 beta, 1 beta' and 1 omega subunit) to form the RNA polymerase holoenzyme that can initiate transcription.</text>
</comment>
<dbReference type="PANTHER" id="PTHR30173:SF43">
    <property type="entry name" value="ECF RNA POLYMERASE SIGMA FACTOR SIGI-RELATED"/>
    <property type="match status" value="1"/>
</dbReference>
<accession>A0A562VDE3</accession>
<dbReference type="AlphaFoldDB" id="A0A562VDE3"/>
<dbReference type="InterPro" id="IPR036388">
    <property type="entry name" value="WH-like_DNA-bd_sf"/>
</dbReference>
<evidence type="ECO:0000256" key="3">
    <source>
        <dbReference type="ARBA" id="ARBA00023015"/>
    </source>
</evidence>
<dbReference type="InterPro" id="IPR052704">
    <property type="entry name" value="ECF_Sigma-70_Domain"/>
</dbReference>
<evidence type="ECO:0000256" key="4">
    <source>
        <dbReference type="ARBA" id="ARBA00023082"/>
    </source>
</evidence>
<dbReference type="InterPro" id="IPR007627">
    <property type="entry name" value="RNA_pol_sigma70_r2"/>
</dbReference>
<dbReference type="OrthoDB" id="3211555at2"/>
<feature type="domain" description="RNA polymerase sigma-70 region 2" evidence="6">
    <location>
        <begin position="14"/>
        <end position="77"/>
    </location>
</feature>
<dbReference type="SUPFAM" id="SSF54427">
    <property type="entry name" value="NTF2-like"/>
    <property type="match status" value="1"/>
</dbReference>
<comment type="caution">
    <text evidence="8">The sequence shown here is derived from an EMBL/GenBank/DDBJ whole genome shotgun (WGS) entry which is preliminary data.</text>
</comment>
<dbReference type="PANTHER" id="PTHR30173">
    <property type="entry name" value="SIGMA 19 FACTOR"/>
    <property type="match status" value="1"/>
</dbReference>
<dbReference type="Pfam" id="PF04542">
    <property type="entry name" value="Sigma70_r2"/>
    <property type="match status" value="1"/>
</dbReference>
<keyword evidence="4" id="KW-0731">Sigma factor</keyword>
<dbReference type="GO" id="GO:0003677">
    <property type="term" value="F:DNA binding"/>
    <property type="evidence" value="ECO:0007669"/>
    <property type="project" value="InterPro"/>
</dbReference>